<protein>
    <submittedName>
        <fullName evidence="1">Uncharacterized protein</fullName>
    </submittedName>
</protein>
<dbReference type="RefSeq" id="WP_156131542.1">
    <property type="nucleotide sequence ID" value="NZ_JSYN01000027.1"/>
</dbReference>
<proteinExistence type="predicted"/>
<comment type="caution">
    <text evidence="1">The sequence shown here is derived from an EMBL/GenBank/DDBJ whole genome shotgun (WGS) entry which is preliminary data.</text>
</comment>
<dbReference type="EMBL" id="JSYN01000027">
    <property type="protein sequence ID" value="KIA91724.1"/>
    <property type="molecule type" value="Genomic_DNA"/>
</dbReference>
<gene>
    <name evidence="1" type="ORF">OC25_20440</name>
</gene>
<evidence type="ECO:0000313" key="2">
    <source>
        <dbReference type="Proteomes" id="UP000031246"/>
    </source>
</evidence>
<sequence length="184" mass="21986">MMMLKLTPTAIYELVITVILACWFLATILCQFKETRVSWFIRYKIDLFNLIPLWTFFAPHPGKRDYHLLFRDKISDDSYTEWHEMDITEERTFWSWLWNPEKRDKKILSDVVQSLVSSIPSYREKTGNLNLLMFSTPYIIVLHAVSHYKRRTENCHRQFMLAESAGYQKETTPSLILLSVFHQI</sequence>
<organism evidence="1 2">
    <name type="scientific">Pedobacter kyungheensis</name>
    <dbReference type="NCBI Taxonomy" id="1069985"/>
    <lineage>
        <taxon>Bacteria</taxon>
        <taxon>Pseudomonadati</taxon>
        <taxon>Bacteroidota</taxon>
        <taxon>Sphingobacteriia</taxon>
        <taxon>Sphingobacteriales</taxon>
        <taxon>Sphingobacteriaceae</taxon>
        <taxon>Pedobacter</taxon>
    </lineage>
</organism>
<dbReference type="AlphaFoldDB" id="A0A0C1FV50"/>
<keyword evidence="2" id="KW-1185">Reference proteome</keyword>
<dbReference type="Proteomes" id="UP000031246">
    <property type="component" value="Unassembled WGS sequence"/>
</dbReference>
<dbReference type="OrthoDB" id="8565707at2"/>
<name>A0A0C1FV50_9SPHI</name>
<accession>A0A0C1FV50</accession>
<reference evidence="1 2" key="1">
    <citation type="submission" date="2014-10" db="EMBL/GenBank/DDBJ databases">
        <title>Pedobacter Kyungheensis.</title>
        <authorList>
            <person name="Anderson B.M."/>
            <person name="Newman J.D."/>
        </authorList>
    </citation>
    <scope>NUCLEOTIDE SEQUENCE [LARGE SCALE GENOMIC DNA]</scope>
    <source>
        <strain evidence="1 2">KACC 16221</strain>
    </source>
</reference>
<evidence type="ECO:0000313" key="1">
    <source>
        <dbReference type="EMBL" id="KIA91724.1"/>
    </source>
</evidence>